<proteinExistence type="inferred from homology"/>
<comment type="similarity">
    <text evidence="2">Belongs to the major facilitator superfamily. Vesicular transporter family.</text>
</comment>
<dbReference type="AlphaFoldDB" id="A0A165E4F4"/>
<dbReference type="CDD" id="cd17325">
    <property type="entry name" value="MFS_MdtG_SLC18_like"/>
    <property type="match status" value="1"/>
</dbReference>
<evidence type="ECO:0000256" key="1">
    <source>
        <dbReference type="ARBA" id="ARBA00004141"/>
    </source>
</evidence>
<dbReference type="EMBL" id="KV427625">
    <property type="protein sequence ID" value="KZT06227.1"/>
    <property type="molecule type" value="Genomic_DNA"/>
</dbReference>
<feature type="transmembrane region" description="Helical" evidence="7">
    <location>
        <begin position="374"/>
        <end position="392"/>
    </location>
</feature>
<evidence type="ECO:0000256" key="4">
    <source>
        <dbReference type="ARBA" id="ARBA00022692"/>
    </source>
</evidence>
<dbReference type="PANTHER" id="PTHR23506">
    <property type="entry name" value="GH10249P"/>
    <property type="match status" value="1"/>
</dbReference>
<dbReference type="Proteomes" id="UP000076871">
    <property type="component" value="Unassembled WGS sequence"/>
</dbReference>
<dbReference type="SUPFAM" id="SSF103473">
    <property type="entry name" value="MFS general substrate transporter"/>
    <property type="match status" value="1"/>
</dbReference>
<dbReference type="InterPro" id="IPR050930">
    <property type="entry name" value="MFS_Vesicular_Transporter"/>
</dbReference>
<dbReference type="InterPro" id="IPR036259">
    <property type="entry name" value="MFS_trans_sf"/>
</dbReference>
<sequence length="510" mass="54513">MSQPDAQDIAKISRPAGLAWRCSVWFITIVVALGVATDTLIYTLIVPVVPFRLEELGYSGVSGLVGWLLFAYSAGLVAFTPPIAFLSERYSVRQAPLLCGQIALIGALIMMMEASRYWLMILARLLQGISSSVIWVAGLALLCDTAPEESVGTKLGIALSGLSIGALVGPPVAGALYDAFGYRAPFIFGIIITMLDLIGRLLIIERKQAILYGVDPAVSRSAASKPEEIQMQDLVVRHNDGAATLTQPSDKQEIQEIQREFEDSRDVQSAAAEAAPVENENEIEDSAPAFAHRISLVGVLVKLFTSSRAIAVCISTLVYGMILTSEEPALPLYMNAVWGLDSAKVGLVYIAAVVPTLFSSTIAGWLVDKKGTGAITVVSVLFSLPWVVLLIIKKALAFFIVIFALANFGVSAIVSALTAELADVTKRLDGVGYAHVYGAFNLAYGVGSALGPIIGGQLYDHLRKGWMAICLFGMGIAVVAMSLAFCFFGDKPLLRQVLDRMKKSVNTSSA</sequence>
<dbReference type="InParanoid" id="A0A165E4F4"/>
<dbReference type="STRING" id="1314785.A0A165E4F4"/>
<gene>
    <name evidence="9" type="ORF">LAESUDRAFT_812836</name>
</gene>
<dbReference type="GO" id="GO:0022857">
    <property type="term" value="F:transmembrane transporter activity"/>
    <property type="evidence" value="ECO:0007669"/>
    <property type="project" value="InterPro"/>
</dbReference>
<dbReference type="FunCoup" id="A0A165E4F4">
    <property type="interactions" value="1"/>
</dbReference>
<dbReference type="InterPro" id="IPR020846">
    <property type="entry name" value="MFS_dom"/>
</dbReference>
<feature type="transmembrane region" description="Helical" evidence="7">
    <location>
        <begin position="155"/>
        <end position="177"/>
    </location>
</feature>
<evidence type="ECO:0000259" key="8">
    <source>
        <dbReference type="PROSITE" id="PS50850"/>
    </source>
</evidence>
<dbReference type="GeneID" id="63831464"/>
<protein>
    <submittedName>
        <fullName evidence="9">MFS general substrate transporter</fullName>
    </submittedName>
</protein>
<dbReference type="PROSITE" id="PS50850">
    <property type="entry name" value="MFS"/>
    <property type="match status" value="1"/>
</dbReference>
<feature type="transmembrane region" description="Helical" evidence="7">
    <location>
        <begin position="183"/>
        <end position="203"/>
    </location>
</feature>
<dbReference type="InterPro" id="IPR011701">
    <property type="entry name" value="MFS"/>
</dbReference>
<evidence type="ECO:0000256" key="6">
    <source>
        <dbReference type="ARBA" id="ARBA00023136"/>
    </source>
</evidence>
<dbReference type="PRINTS" id="PR01035">
    <property type="entry name" value="TCRTETA"/>
</dbReference>
<feature type="transmembrane region" description="Helical" evidence="7">
    <location>
        <begin position="431"/>
        <end position="454"/>
    </location>
</feature>
<accession>A0A165E4F4</accession>
<keyword evidence="6 7" id="KW-0472">Membrane</keyword>
<dbReference type="Gene3D" id="1.20.1250.20">
    <property type="entry name" value="MFS general substrate transporter like domains"/>
    <property type="match status" value="2"/>
</dbReference>
<feature type="transmembrane region" description="Helical" evidence="7">
    <location>
        <begin position="125"/>
        <end position="143"/>
    </location>
</feature>
<dbReference type="GO" id="GO:0016020">
    <property type="term" value="C:membrane"/>
    <property type="evidence" value="ECO:0007669"/>
    <property type="project" value="UniProtKB-SubCell"/>
</dbReference>
<keyword evidence="10" id="KW-1185">Reference proteome</keyword>
<dbReference type="RefSeq" id="XP_040763967.1">
    <property type="nucleotide sequence ID" value="XM_040914437.1"/>
</dbReference>
<evidence type="ECO:0000256" key="3">
    <source>
        <dbReference type="ARBA" id="ARBA00022448"/>
    </source>
</evidence>
<feature type="transmembrane region" description="Helical" evidence="7">
    <location>
        <begin position="98"/>
        <end position="119"/>
    </location>
</feature>
<name>A0A165E4F4_9APHY</name>
<dbReference type="PANTHER" id="PTHR23506:SF23">
    <property type="entry name" value="GH10249P"/>
    <property type="match status" value="1"/>
</dbReference>
<organism evidence="9 10">
    <name type="scientific">Laetiporus sulphureus 93-53</name>
    <dbReference type="NCBI Taxonomy" id="1314785"/>
    <lineage>
        <taxon>Eukaryota</taxon>
        <taxon>Fungi</taxon>
        <taxon>Dikarya</taxon>
        <taxon>Basidiomycota</taxon>
        <taxon>Agaricomycotina</taxon>
        <taxon>Agaricomycetes</taxon>
        <taxon>Polyporales</taxon>
        <taxon>Laetiporus</taxon>
    </lineage>
</organism>
<keyword evidence="4 7" id="KW-0812">Transmembrane</keyword>
<dbReference type="Pfam" id="PF07690">
    <property type="entry name" value="MFS_1"/>
    <property type="match status" value="2"/>
</dbReference>
<evidence type="ECO:0000256" key="7">
    <source>
        <dbReference type="SAM" id="Phobius"/>
    </source>
</evidence>
<feature type="transmembrane region" description="Helical" evidence="7">
    <location>
        <begin position="309"/>
        <end position="325"/>
    </location>
</feature>
<evidence type="ECO:0000313" key="9">
    <source>
        <dbReference type="EMBL" id="KZT06227.1"/>
    </source>
</evidence>
<reference evidence="9 10" key="1">
    <citation type="journal article" date="2016" name="Mol. Biol. Evol.">
        <title>Comparative Genomics of Early-Diverging Mushroom-Forming Fungi Provides Insights into the Origins of Lignocellulose Decay Capabilities.</title>
        <authorList>
            <person name="Nagy L.G."/>
            <person name="Riley R."/>
            <person name="Tritt A."/>
            <person name="Adam C."/>
            <person name="Daum C."/>
            <person name="Floudas D."/>
            <person name="Sun H."/>
            <person name="Yadav J.S."/>
            <person name="Pangilinan J."/>
            <person name="Larsson K.H."/>
            <person name="Matsuura K."/>
            <person name="Barry K."/>
            <person name="Labutti K."/>
            <person name="Kuo R."/>
            <person name="Ohm R.A."/>
            <person name="Bhattacharya S.S."/>
            <person name="Shirouzu T."/>
            <person name="Yoshinaga Y."/>
            <person name="Martin F.M."/>
            <person name="Grigoriev I.V."/>
            <person name="Hibbett D.S."/>
        </authorList>
    </citation>
    <scope>NUCLEOTIDE SEQUENCE [LARGE SCALE GENOMIC DNA]</scope>
    <source>
        <strain evidence="9 10">93-53</strain>
    </source>
</reference>
<feature type="domain" description="Major facilitator superfamily (MFS) profile" evidence="8">
    <location>
        <begin position="27"/>
        <end position="492"/>
    </location>
</feature>
<evidence type="ECO:0000256" key="5">
    <source>
        <dbReference type="ARBA" id="ARBA00022989"/>
    </source>
</evidence>
<feature type="transmembrane region" description="Helical" evidence="7">
    <location>
        <begin position="466"/>
        <end position="488"/>
    </location>
</feature>
<comment type="subcellular location">
    <subcellularLocation>
        <location evidence="1">Membrane</location>
        <topology evidence="1">Multi-pass membrane protein</topology>
    </subcellularLocation>
</comment>
<dbReference type="InterPro" id="IPR001958">
    <property type="entry name" value="Tet-R_TetA/multi-R_MdtG-like"/>
</dbReference>
<evidence type="ECO:0000256" key="2">
    <source>
        <dbReference type="ARBA" id="ARBA00006829"/>
    </source>
</evidence>
<feature type="transmembrane region" description="Helical" evidence="7">
    <location>
        <begin position="65"/>
        <end position="86"/>
    </location>
</feature>
<feature type="transmembrane region" description="Helical" evidence="7">
    <location>
        <begin position="345"/>
        <end position="367"/>
    </location>
</feature>
<feature type="transmembrane region" description="Helical" evidence="7">
    <location>
        <begin position="398"/>
        <end position="419"/>
    </location>
</feature>
<dbReference type="OrthoDB" id="440553at2759"/>
<keyword evidence="5 7" id="KW-1133">Transmembrane helix</keyword>
<feature type="transmembrane region" description="Helical" evidence="7">
    <location>
        <begin position="24"/>
        <end position="45"/>
    </location>
</feature>
<keyword evidence="3" id="KW-0813">Transport</keyword>
<evidence type="ECO:0000313" key="10">
    <source>
        <dbReference type="Proteomes" id="UP000076871"/>
    </source>
</evidence>